<dbReference type="InterPro" id="IPR013830">
    <property type="entry name" value="SGNH_hydro"/>
</dbReference>
<dbReference type="SUPFAM" id="SSF52266">
    <property type="entry name" value="SGNH hydrolase"/>
    <property type="match status" value="1"/>
</dbReference>
<evidence type="ECO:0000313" key="3">
    <source>
        <dbReference type="EMBL" id="RST94017.1"/>
    </source>
</evidence>
<evidence type="ECO:0000313" key="4">
    <source>
        <dbReference type="Proteomes" id="UP000287239"/>
    </source>
</evidence>
<dbReference type="OrthoDB" id="2513075at2"/>
<keyword evidence="4" id="KW-1185">Reference proteome</keyword>
<dbReference type="Gene3D" id="3.40.50.1110">
    <property type="entry name" value="SGNH hydrolase"/>
    <property type="match status" value="1"/>
</dbReference>
<feature type="transmembrane region" description="Helical" evidence="1">
    <location>
        <begin position="12"/>
        <end position="32"/>
    </location>
</feature>
<protein>
    <recommendedName>
        <fullName evidence="2">SGNH hydrolase-type esterase domain-containing protein</fullName>
    </recommendedName>
</protein>
<dbReference type="InterPro" id="IPR051532">
    <property type="entry name" value="Ester_Hydrolysis_Enzymes"/>
</dbReference>
<dbReference type="GO" id="GO:0004622">
    <property type="term" value="F:phosphatidylcholine lysophospholipase activity"/>
    <property type="evidence" value="ECO:0007669"/>
    <property type="project" value="TreeGrafter"/>
</dbReference>
<reference evidence="3 4" key="1">
    <citation type="submission" date="2017-05" db="EMBL/GenBank/DDBJ databases">
        <title>Vagococcus spp. assemblies.</title>
        <authorList>
            <person name="Gulvik C.A."/>
        </authorList>
    </citation>
    <scope>NUCLEOTIDE SEQUENCE [LARGE SCALE GENOMIC DNA]</scope>
    <source>
        <strain evidence="3 4">NCFB 2777</strain>
    </source>
</reference>
<gene>
    <name evidence="3" type="ORF">CBF35_11220</name>
</gene>
<sequence length="249" mass="28393">MCVKVTSLWKKILYSLLFLNLIFISVALFLLLKPFNLENDVVAEDIAEVSSSEYVITPPLAKIEHIVFIGDSITYGYQLTDHFTKLELPPVNLGVNGETSEQVLSRLDHTLYELRPKKFFLLIGTNDLVKTKKTPGEIATTIKEIITTLQEQLPETEIFVESVYPVNTVDFLSPNHKKMVGSRNNGTIVKLNRLIQLVTLETKTTYLEVYPVLLDQKEQLIKEYSYDGLHLNQAGYDVITEFLSPYVYD</sequence>
<comment type="caution">
    <text evidence="3">The sequence shown here is derived from an EMBL/GenBank/DDBJ whole genome shotgun (WGS) entry which is preliminary data.</text>
</comment>
<dbReference type="PANTHER" id="PTHR30383:SF5">
    <property type="entry name" value="SGNH HYDROLASE-TYPE ESTERASE DOMAIN-CONTAINING PROTEIN"/>
    <property type="match status" value="1"/>
</dbReference>
<organism evidence="3 4">
    <name type="scientific">Vagococcus salmoninarum</name>
    <dbReference type="NCBI Taxonomy" id="2739"/>
    <lineage>
        <taxon>Bacteria</taxon>
        <taxon>Bacillati</taxon>
        <taxon>Bacillota</taxon>
        <taxon>Bacilli</taxon>
        <taxon>Lactobacillales</taxon>
        <taxon>Enterococcaceae</taxon>
        <taxon>Vagococcus</taxon>
    </lineage>
</organism>
<dbReference type="PANTHER" id="PTHR30383">
    <property type="entry name" value="THIOESTERASE 1/PROTEASE 1/LYSOPHOSPHOLIPASE L1"/>
    <property type="match status" value="1"/>
</dbReference>
<dbReference type="InterPro" id="IPR036514">
    <property type="entry name" value="SGNH_hydro_sf"/>
</dbReference>
<dbReference type="Proteomes" id="UP000287239">
    <property type="component" value="Unassembled WGS sequence"/>
</dbReference>
<accession>A0A429ZJZ6</accession>
<keyword evidence="1" id="KW-0472">Membrane</keyword>
<proteinExistence type="predicted"/>
<keyword evidence="1" id="KW-0812">Transmembrane</keyword>
<keyword evidence="1" id="KW-1133">Transmembrane helix</keyword>
<dbReference type="EMBL" id="NGJU01000017">
    <property type="protein sequence ID" value="RST94017.1"/>
    <property type="molecule type" value="Genomic_DNA"/>
</dbReference>
<dbReference type="Pfam" id="PF13472">
    <property type="entry name" value="Lipase_GDSL_2"/>
    <property type="match status" value="1"/>
</dbReference>
<evidence type="ECO:0000259" key="2">
    <source>
        <dbReference type="Pfam" id="PF13472"/>
    </source>
</evidence>
<feature type="domain" description="SGNH hydrolase-type esterase" evidence="2">
    <location>
        <begin position="68"/>
        <end position="237"/>
    </location>
</feature>
<evidence type="ECO:0000256" key="1">
    <source>
        <dbReference type="SAM" id="Phobius"/>
    </source>
</evidence>
<name>A0A429ZJZ6_9ENTE</name>
<dbReference type="AlphaFoldDB" id="A0A429ZJZ6"/>